<reference evidence="2 3" key="1">
    <citation type="journal article" date="2019" name="Commun. Biol.">
        <title>The bagworm genome reveals a unique fibroin gene that provides high tensile strength.</title>
        <authorList>
            <person name="Kono N."/>
            <person name="Nakamura H."/>
            <person name="Ohtoshi R."/>
            <person name="Tomita M."/>
            <person name="Numata K."/>
            <person name="Arakawa K."/>
        </authorList>
    </citation>
    <scope>NUCLEOTIDE SEQUENCE [LARGE SCALE GENOMIC DNA]</scope>
</reference>
<keyword evidence="3" id="KW-1185">Reference proteome</keyword>
<dbReference type="AlphaFoldDB" id="A0A4C1V3T1"/>
<dbReference type="EMBL" id="BGZK01000268">
    <property type="protein sequence ID" value="GBP33016.1"/>
    <property type="molecule type" value="Genomic_DNA"/>
</dbReference>
<evidence type="ECO:0000313" key="3">
    <source>
        <dbReference type="Proteomes" id="UP000299102"/>
    </source>
</evidence>
<organism evidence="2 3">
    <name type="scientific">Eumeta variegata</name>
    <name type="common">Bagworm moth</name>
    <name type="synonym">Eumeta japonica</name>
    <dbReference type="NCBI Taxonomy" id="151549"/>
    <lineage>
        <taxon>Eukaryota</taxon>
        <taxon>Metazoa</taxon>
        <taxon>Ecdysozoa</taxon>
        <taxon>Arthropoda</taxon>
        <taxon>Hexapoda</taxon>
        <taxon>Insecta</taxon>
        <taxon>Pterygota</taxon>
        <taxon>Neoptera</taxon>
        <taxon>Endopterygota</taxon>
        <taxon>Lepidoptera</taxon>
        <taxon>Glossata</taxon>
        <taxon>Ditrysia</taxon>
        <taxon>Tineoidea</taxon>
        <taxon>Psychidae</taxon>
        <taxon>Oiketicinae</taxon>
        <taxon>Eumeta</taxon>
    </lineage>
</organism>
<comment type="caution">
    <text evidence="2">The sequence shown here is derived from an EMBL/GenBank/DDBJ whole genome shotgun (WGS) entry which is preliminary data.</text>
</comment>
<gene>
    <name evidence="2" type="ORF">EVAR_82855_1</name>
</gene>
<evidence type="ECO:0000313" key="2">
    <source>
        <dbReference type="EMBL" id="GBP33016.1"/>
    </source>
</evidence>
<protein>
    <submittedName>
        <fullName evidence="2">Uncharacterized protein</fullName>
    </submittedName>
</protein>
<accession>A0A4C1V3T1</accession>
<proteinExistence type="predicted"/>
<evidence type="ECO:0000256" key="1">
    <source>
        <dbReference type="SAM" id="MobiDB-lite"/>
    </source>
</evidence>
<name>A0A4C1V3T1_EUMVA</name>
<sequence>MLLGLKGGQNFTVRRGEFRGRRPRGRAARGGARNSFYPLPSLGTVQGRSSGRRRGRRSRENLAPRKSENIYIFLSASLSGPAARTGTGPNASCFIHGVLQTT</sequence>
<feature type="region of interest" description="Disordered" evidence="1">
    <location>
        <begin position="17"/>
        <end position="62"/>
    </location>
</feature>
<dbReference type="Proteomes" id="UP000299102">
    <property type="component" value="Unassembled WGS sequence"/>
</dbReference>